<dbReference type="GO" id="GO:1990133">
    <property type="term" value="C:molybdopterin adenylyltransferase complex"/>
    <property type="evidence" value="ECO:0007669"/>
    <property type="project" value="TreeGrafter"/>
</dbReference>
<dbReference type="PANTHER" id="PTHR33359">
    <property type="entry name" value="MOLYBDOPTERIN SYNTHASE SULFUR CARRIER SUBUNIT"/>
    <property type="match status" value="1"/>
</dbReference>
<evidence type="ECO:0000313" key="4">
    <source>
        <dbReference type="EMBL" id="MDR6528890.1"/>
    </source>
</evidence>
<dbReference type="AlphaFoldDB" id="A0AAE4C6P1"/>
<dbReference type="InterPro" id="IPR044672">
    <property type="entry name" value="MOCS2A"/>
</dbReference>
<dbReference type="Proteomes" id="UP001184861">
    <property type="component" value="Unassembled WGS sequence"/>
</dbReference>
<evidence type="ECO:0000256" key="2">
    <source>
        <dbReference type="ARBA" id="ARBA00024200"/>
    </source>
</evidence>
<comment type="caution">
    <text evidence="4">The sequence shown here is derived from an EMBL/GenBank/DDBJ whole genome shotgun (WGS) entry which is preliminary data.</text>
</comment>
<comment type="similarity">
    <text evidence="2">Belongs to the MoaD family.</text>
</comment>
<evidence type="ECO:0000256" key="1">
    <source>
        <dbReference type="ARBA" id="ARBA00022741"/>
    </source>
</evidence>
<dbReference type="EMBL" id="JAVDQY010000006">
    <property type="protein sequence ID" value="MDR6528890.1"/>
    <property type="molecule type" value="Genomic_DNA"/>
</dbReference>
<reference evidence="4" key="1">
    <citation type="submission" date="2023-07" db="EMBL/GenBank/DDBJ databases">
        <title>Sorghum-associated microbial communities from plants grown in Nebraska, USA.</title>
        <authorList>
            <person name="Schachtman D."/>
        </authorList>
    </citation>
    <scope>NUCLEOTIDE SEQUENCE</scope>
    <source>
        <strain evidence="4">DS2360</strain>
    </source>
</reference>
<sequence>MKLNILAFGIAKDIFGTPDMEIETTEDLNVGQLKDILEDRFPQLKKLKSYFIAVDEEYADDDRIITGTNEIAVIPPVSGG</sequence>
<dbReference type="CDD" id="cd00754">
    <property type="entry name" value="Ubl_MoaD"/>
    <property type="match status" value="1"/>
</dbReference>
<accession>A0AAE4C6P1</accession>
<evidence type="ECO:0000256" key="3">
    <source>
        <dbReference type="ARBA" id="ARBA00024247"/>
    </source>
</evidence>
<dbReference type="RefSeq" id="WP_309948102.1">
    <property type="nucleotide sequence ID" value="NZ_JAVDQY010000006.1"/>
</dbReference>
<dbReference type="GO" id="GO:0006777">
    <property type="term" value="P:Mo-molybdopterin cofactor biosynthetic process"/>
    <property type="evidence" value="ECO:0007669"/>
    <property type="project" value="InterPro"/>
</dbReference>
<name>A0AAE4C6P1_9FLAO</name>
<organism evidence="4 5">
    <name type="scientific">Chryseobacterium rhizosphaerae</name>
    <dbReference type="NCBI Taxonomy" id="395937"/>
    <lineage>
        <taxon>Bacteria</taxon>
        <taxon>Pseudomonadati</taxon>
        <taxon>Bacteroidota</taxon>
        <taxon>Flavobacteriia</taxon>
        <taxon>Flavobacteriales</taxon>
        <taxon>Weeksellaceae</taxon>
        <taxon>Chryseobacterium group</taxon>
        <taxon>Chryseobacterium</taxon>
    </lineage>
</organism>
<dbReference type="InterPro" id="IPR003749">
    <property type="entry name" value="ThiS/MoaD-like"/>
</dbReference>
<dbReference type="InterPro" id="IPR016155">
    <property type="entry name" value="Mopterin_synth/thiamin_S_b"/>
</dbReference>
<protein>
    <recommendedName>
        <fullName evidence="3">Molybdopterin synthase sulfur carrier subunit</fullName>
    </recommendedName>
</protein>
<dbReference type="Gene3D" id="3.10.20.30">
    <property type="match status" value="1"/>
</dbReference>
<dbReference type="Pfam" id="PF02597">
    <property type="entry name" value="ThiS"/>
    <property type="match status" value="1"/>
</dbReference>
<keyword evidence="1" id="KW-0547">Nucleotide-binding</keyword>
<gene>
    <name evidence="4" type="ORF">J2787_004329</name>
</gene>
<dbReference type="SUPFAM" id="SSF54285">
    <property type="entry name" value="MoaD/ThiS"/>
    <property type="match status" value="1"/>
</dbReference>
<dbReference type="PANTHER" id="PTHR33359:SF1">
    <property type="entry name" value="MOLYBDOPTERIN SYNTHASE SULFUR CARRIER SUBUNIT"/>
    <property type="match status" value="1"/>
</dbReference>
<dbReference type="InterPro" id="IPR012675">
    <property type="entry name" value="Beta-grasp_dom_sf"/>
</dbReference>
<dbReference type="GO" id="GO:0000166">
    <property type="term" value="F:nucleotide binding"/>
    <property type="evidence" value="ECO:0007669"/>
    <property type="project" value="UniProtKB-KW"/>
</dbReference>
<evidence type="ECO:0000313" key="5">
    <source>
        <dbReference type="Proteomes" id="UP001184861"/>
    </source>
</evidence>
<proteinExistence type="inferred from homology"/>